<dbReference type="EMBL" id="JBHTEY010000004">
    <property type="protein sequence ID" value="MFC7618411.1"/>
    <property type="molecule type" value="Genomic_DNA"/>
</dbReference>
<feature type="transmembrane region" description="Helical" evidence="1">
    <location>
        <begin position="24"/>
        <end position="45"/>
    </location>
</feature>
<evidence type="ECO:0000313" key="2">
    <source>
        <dbReference type="EMBL" id="MFC7618411.1"/>
    </source>
</evidence>
<comment type="caution">
    <text evidence="2">The sequence shown here is derived from an EMBL/GenBank/DDBJ whole genome shotgun (WGS) entry which is preliminary data.</text>
</comment>
<protein>
    <submittedName>
        <fullName evidence="2">Uncharacterized protein</fullName>
    </submittedName>
</protein>
<keyword evidence="1" id="KW-0472">Membrane</keyword>
<dbReference type="Proteomes" id="UP001596512">
    <property type="component" value="Unassembled WGS sequence"/>
</dbReference>
<sequence>MWLTTQDGTELGGSSRVELNSTSFGSIILIVTGTAAGALVLLVMLRLVRRLRAAKAADSAGADL</sequence>
<accession>A0ABW2U052</accession>
<gene>
    <name evidence="2" type="ORF">ACFQV2_38665</name>
</gene>
<reference evidence="3" key="1">
    <citation type="journal article" date="2019" name="Int. J. Syst. Evol. Microbiol.">
        <title>The Global Catalogue of Microorganisms (GCM) 10K type strain sequencing project: providing services to taxonomists for standard genome sequencing and annotation.</title>
        <authorList>
            <consortium name="The Broad Institute Genomics Platform"/>
            <consortium name="The Broad Institute Genome Sequencing Center for Infectious Disease"/>
            <person name="Wu L."/>
            <person name="Ma J."/>
        </authorList>
    </citation>
    <scope>NUCLEOTIDE SEQUENCE [LARGE SCALE GENOMIC DNA]</scope>
    <source>
        <strain evidence="3">JCM 17695</strain>
    </source>
</reference>
<evidence type="ECO:0000256" key="1">
    <source>
        <dbReference type="SAM" id="Phobius"/>
    </source>
</evidence>
<keyword evidence="3" id="KW-1185">Reference proteome</keyword>
<keyword evidence="1" id="KW-0812">Transmembrane</keyword>
<organism evidence="2 3">
    <name type="scientific">Actinokineospora soli</name>
    <dbReference type="NCBI Taxonomy" id="1048753"/>
    <lineage>
        <taxon>Bacteria</taxon>
        <taxon>Bacillati</taxon>
        <taxon>Actinomycetota</taxon>
        <taxon>Actinomycetes</taxon>
        <taxon>Pseudonocardiales</taxon>
        <taxon>Pseudonocardiaceae</taxon>
        <taxon>Actinokineospora</taxon>
    </lineage>
</organism>
<name>A0ABW2U052_9PSEU</name>
<evidence type="ECO:0000313" key="3">
    <source>
        <dbReference type="Proteomes" id="UP001596512"/>
    </source>
</evidence>
<keyword evidence="1" id="KW-1133">Transmembrane helix</keyword>
<proteinExistence type="predicted"/>